<name>A9KHA2_LACP7</name>
<dbReference type="RefSeq" id="WP_012198412.1">
    <property type="nucleotide sequence ID" value="NC_010001.1"/>
</dbReference>
<dbReference type="GO" id="GO:0007165">
    <property type="term" value="P:signal transduction"/>
    <property type="evidence" value="ECO:0007669"/>
    <property type="project" value="UniProtKB-KW"/>
</dbReference>
<dbReference type="EMBL" id="CP000885">
    <property type="protein sequence ID" value="ABX40769.1"/>
    <property type="molecule type" value="Genomic_DNA"/>
</dbReference>
<feature type="transmembrane region" description="Helical" evidence="4">
    <location>
        <begin position="21"/>
        <end position="41"/>
    </location>
</feature>
<dbReference type="InterPro" id="IPR004090">
    <property type="entry name" value="Chemotax_Me-accpt_rcpt"/>
</dbReference>
<dbReference type="Proteomes" id="UP000000370">
    <property type="component" value="Chromosome"/>
</dbReference>
<feature type="transmembrane region" description="Helical" evidence="4">
    <location>
        <begin position="85"/>
        <end position="117"/>
    </location>
</feature>
<dbReference type="GO" id="GO:0006935">
    <property type="term" value="P:chemotaxis"/>
    <property type="evidence" value="ECO:0007669"/>
    <property type="project" value="InterPro"/>
</dbReference>
<dbReference type="SUPFAM" id="SSF58104">
    <property type="entry name" value="Methyl-accepting chemotaxis protein (MCP) signaling domain"/>
    <property type="match status" value="1"/>
</dbReference>
<dbReference type="GO" id="GO:0004888">
    <property type="term" value="F:transmembrane signaling receptor activity"/>
    <property type="evidence" value="ECO:0007669"/>
    <property type="project" value="InterPro"/>
</dbReference>
<organism evidence="6 7">
    <name type="scientific">Lachnoclostridium phytofermentans (strain ATCC 700394 / DSM 18823 / ISDg)</name>
    <name type="common">Clostridium phytofermentans</name>
    <dbReference type="NCBI Taxonomy" id="357809"/>
    <lineage>
        <taxon>Bacteria</taxon>
        <taxon>Bacillati</taxon>
        <taxon>Bacillota</taxon>
        <taxon>Clostridia</taxon>
        <taxon>Lachnospirales</taxon>
        <taxon>Lachnospiraceae</taxon>
    </lineage>
</organism>
<evidence type="ECO:0000256" key="2">
    <source>
        <dbReference type="ARBA" id="ARBA00029447"/>
    </source>
</evidence>
<dbReference type="HOGENOM" id="CLU_000445_107_18_9"/>
<proteinExistence type="inferred from homology"/>
<feature type="domain" description="Methyl-accepting transducer" evidence="5">
    <location>
        <begin position="217"/>
        <end position="467"/>
    </location>
</feature>
<evidence type="ECO:0000313" key="6">
    <source>
        <dbReference type="EMBL" id="ABX40769.1"/>
    </source>
</evidence>
<keyword evidence="7" id="KW-1185">Reference proteome</keyword>
<evidence type="ECO:0000256" key="1">
    <source>
        <dbReference type="ARBA" id="ARBA00023224"/>
    </source>
</evidence>
<dbReference type="PRINTS" id="PR00260">
    <property type="entry name" value="CHEMTRNSDUCR"/>
</dbReference>
<dbReference type="InterPro" id="IPR004089">
    <property type="entry name" value="MCPsignal_dom"/>
</dbReference>
<feature type="transmembrane region" description="Helical" evidence="4">
    <location>
        <begin position="123"/>
        <end position="142"/>
    </location>
</feature>
<evidence type="ECO:0000259" key="5">
    <source>
        <dbReference type="PROSITE" id="PS50111"/>
    </source>
</evidence>
<dbReference type="PROSITE" id="PS50111">
    <property type="entry name" value="CHEMOTAXIS_TRANSDUC_2"/>
    <property type="match status" value="1"/>
</dbReference>
<keyword evidence="1 3" id="KW-0807">Transducer</keyword>
<comment type="similarity">
    <text evidence="2">Belongs to the methyl-accepting chemotaxis (MCP) protein family.</text>
</comment>
<dbReference type="KEGG" id="cpy:Cphy_0382"/>
<dbReference type="GO" id="GO:0016020">
    <property type="term" value="C:membrane"/>
    <property type="evidence" value="ECO:0007669"/>
    <property type="project" value="InterPro"/>
</dbReference>
<dbReference type="Gene3D" id="1.10.287.950">
    <property type="entry name" value="Methyl-accepting chemotaxis protein"/>
    <property type="match status" value="1"/>
</dbReference>
<dbReference type="PANTHER" id="PTHR32089">
    <property type="entry name" value="METHYL-ACCEPTING CHEMOTAXIS PROTEIN MCPB"/>
    <property type="match status" value="1"/>
</dbReference>
<reference evidence="7" key="1">
    <citation type="submission" date="2007-11" db="EMBL/GenBank/DDBJ databases">
        <title>Complete genome sequence of Clostridium phytofermentans ISDg.</title>
        <authorList>
            <person name="Leschine S.B."/>
            <person name="Warnick T.A."/>
            <person name="Blanchard J.L."/>
            <person name="Schnell D.J."/>
            <person name="Petit E.L."/>
            <person name="LaTouf W.G."/>
            <person name="Copeland A."/>
            <person name="Lucas S."/>
            <person name="Lapidus A."/>
            <person name="Barry K."/>
            <person name="Glavina del Rio T."/>
            <person name="Dalin E."/>
            <person name="Tice H."/>
            <person name="Pitluck S."/>
            <person name="Kiss H."/>
            <person name="Brettin T."/>
            <person name="Bruce D."/>
            <person name="Detter J.C."/>
            <person name="Han C."/>
            <person name="Kuske C."/>
            <person name="Schmutz J."/>
            <person name="Larimer F."/>
            <person name="Land M."/>
            <person name="Hauser L."/>
            <person name="Kyrpides N."/>
            <person name="Kim E.A."/>
            <person name="Richardson P."/>
        </authorList>
    </citation>
    <scope>NUCLEOTIDE SEQUENCE [LARGE SCALE GENOMIC DNA]</scope>
    <source>
        <strain evidence="7">ATCC 700394 / DSM 18823 / ISDg</strain>
    </source>
</reference>
<keyword evidence="4" id="KW-0472">Membrane</keyword>
<dbReference type="STRING" id="357809.Cphy_0382"/>
<sequence length="498" mass="55490">METKERKFIYAEEEKRLLRTNLTNYICVMLVQIVMIALFAMDQITVEKDNINLIAIGLCFANMLIITVAFLRLKSSNRFRYIMMIGFSIVYGFVMALGANLLVFMYIFPILISLILYNDKRCIIIFSSYMAIGNVARVIIILNIEDILINKSNYILIAVLGIIITFVLIYTTLFSEVFAADAQGALKEKQLEQENMVKDILTIASTVREGSLSANQMMNQVEEDTKQMQLSLDEISSSTQSNAESIGQQTVMTQSIQSAIEEARILSSEMVAAAKDSSEVLKKSMQVVYELKDKASLIANSSEDVVDSMDLLQNKTRDVQEIAQIIFKISGQTNLLALNASIESARAGEAGRGFAVVADQIRQLAEQTKQATENISSIIAELDINAQDVSNKIHSTMDATGQQNTLIQQTSEHFAKMNENVNLLSQNVKNIDERIYELMNSNDSIVDNISQLSATSEEVSASSEMAAESSQRSIQNVISAKDHLDEVVRSAERFEAYL</sequence>
<dbReference type="PANTHER" id="PTHR32089:SF112">
    <property type="entry name" value="LYSOZYME-LIKE PROTEIN-RELATED"/>
    <property type="match status" value="1"/>
</dbReference>
<keyword evidence="4" id="KW-0812">Transmembrane</keyword>
<keyword evidence="4" id="KW-1133">Transmembrane helix</keyword>
<evidence type="ECO:0000256" key="3">
    <source>
        <dbReference type="PROSITE-ProRule" id="PRU00284"/>
    </source>
</evidence>
<protein>
    <submittedName>
        <fullName evidence="6">Methyl-accepting chemotaxis sensory transducer</fullName>
    </submittedName>
</protein>
<dbReference type="eggNOG" id="COG0840">
    <property type="taxonomic scope" value="Bacteria"/>
</dbReference>
<feature type="transmembrane region" description="Helical" evidence="4">
    <location>
        <begin position="154"/>
        <end position="173"/>
    </location>
</feature>
<dbReference type="OrthoDB" id="9807021at2"/>
<accession>A9KHA2</accession>
<feature type="transmembrane region" description="Helical" evidence="4">
    <location>
        <begin position="53"/>
        <end position="73"/>
    </location>
</feature>
<evidence type="ECO:0000256" key="4">
    <source>
        <dbReference type="SAM" id="Phobius"/>
    </source>
</evidence>
<gene>
    <name evidence="6" type="ordered locus">Cphy_0382</name>
</gene>
<dbReference type="AlphaFoldDB" id="A9KHA2"/>
<dbReference type="Pfam" id="PF00015">
    <property type="entry name" value="MCPsignal"/>
    <property type="match status" value="1"/>
</dbReference>
<dbReference type="SMART" id="SM00283">
    <property type="entry name" value="MA"/>
    <property type="match status" value="1"/>
</dbReference>
<evidence type="ECO:0000313" key="7">
    <source>
        <dbReference type="Proteomes" id="UP000000370"/>
    </source>
</evidence>